<dbReference type="Proteomes" id="UP000479000">
    <property type="component" value="Unassembled WGS sequence"/>
</dbReference>
<evidence type="ECO:0000313" key="2">
    <source>
        <dbReference type="EMBL" id="CAB0004156.1"/>
    </source>
</evidence>
<sequence>MEGAVAGVKPHSDRSPVPAGRLHRPEHRVLDLTAQLTQRATQPILNPKFQNPLRRGKKRERAMRAFRVTTTYKRIKKRQTHKTRSKTPKK</sequence>
<organism evidence="2 3">
    <name type="scientific">Nesidiocoris tenuis</name>
    <dbReference type="NCBI Taxonomy" id="355587"/>
    <lineage>
        <taxon>Eukaryota</taxon>
        <taxon>Metazoa</taxon>
        <taxon>Ecdysozoa</taxon>
        <taxon>Arthropoda</taxon>
        <taxon>Hexapoda</taxon>
        <taxon>Insecta</taxon>
        <taxon>Pterygota</taxon>
        <taxon>Neoptera</taxon>
        <taxon>Paraneoptera</taxon>
        <taxon>Hemiptera</taxon>
        <taxon>Heteroptera</taxon>
        <taxon>Panheteroptera</taxon>
        <taxon>Cimicomorpha</taxon>
        <taxon>Miridae</taxon>
        <taxon>Dicyphina</taxon>
        <taxon>Nesidiocoris</taxon>
    </lineage>
</organism>
<accession>A0A6H5GK25</accession>
<name>A0A6H5GK25_9HEMI</name>
<dbReference type="AlphaFoldDB" id="A0A6H5GK25"/>
<dbReference type="EMBL" id="CADCXU010014567">
    <property type="protein sequence ID" value="CAB0004156.1"/>
    <property type="molecule type" value="Genomic_DNA"/>
</dbReference>
<keyword evidence="3" id="KW-1185">Reference proteome</keyword>
<evidence type="ECO:0000256" key="1">
    <source>
        <dbReference type="SAM" id="MobiDB-lite"/>
    </source>
</evidence>
<gene>
    <name evidence="2" type="ORF">NTEN_LOCUS9633</name>
</gene>
<protein>
    <submittedName>
        <fullName evidence="2">Uncharacterized protein</fullName>
    </submittedName>
</protein>
<reference evidence="2 3" key="1">
    <citation type="submission" date="2020-02" db="EMBL/GenBank/DDBJ databases">
        <authorList>
            <person name="Ferguson B K."/>
        </authorList>
    </citation>
    <scope>NUCLEOTIDE SEQUENCE [LARGE SCALE GENOMIC DNA]</scope>
</reference>
<evidence type="ECO:0000313" key="3">
    <source>
        <dbReference type="Proteomes" id="UP000479000"/>
    </source>
</evidence>
<proteinExistence type="predicted"/>
<feature type="region of interest" description="Disordered" evidence="1">
    <location>
        <begin position="1"/>
        <end position="26"/>
    </location>
</feature>